<dbReference type="Pfam" id="PF10009">
    <property type="entry name" value="DUF2252"/>
    <property type="match status" value="1"/>
</dbReference>
<feature type="domain" description="Ubiquitin-like" evidence="2">
    <location>
        <begin position="305"/>
        <end position="370"/>
    </location>
</feature>
<dbReference type="AlphaFoldDB" id="A0A813XKU9"/>
<dbReference type="EMBL" id="CAJNOH010000105">
    <property type="protein sequence ID" value="CAF0872027.1"/>
    <property type="molecule type" value="Genomic_DNA"/>
</dbReference>
<evidence type="ECO:0000313" key="4">
    <source>
        <dbReference type="Proteomes" id="UP000663854"/>
    </source>
</evidence>
<proteinExistence type="predicted"/>
<dbReference type="PROSITE" id="PS50053">
    <property type="entry name" value="UBIQUITIN_2"/>
    <property type="match status" value="1"/>
</dbReference>
<dbReference type="Pfam" id="PF11976">
    <property type="entry name" value="Rad60-SLD"/>
    <property type="match status" value="1"/>
</dbReference>
<evidence type="ECO:0000256" key="1">
    <source>
        <dbReference type="SAM" id="MobiDB-lite"/>
    </source>
</evidence>
<dbReference type="InterPro" id="IPR018721">
    <property type="entry name" value="DUF2252"/>
</dbReference>
<dbReference type="PANTHER" id="PTHR39441">
    <property type="entry name" value="DUF2252 DOMAIN-CONTAINING PROTEIN"/>
    <property type="match status" value="1"/>
</dbReference>
<dbReference type="SUPFAM" id="SSF54236">
    <property type="entry name" value="Ubiquitin-like"/>
    <property type="match status" value="1"/>
</dbReference>
<feature type="region of interest" description="Disordered" evidence="1">
    <location>
        <begin position="375"/>
        <end position="397"/>
    </location>
</feature>
<gene>
    <name evidence="3" type="ORF">PYM288_LOCUS8092</name>
</gene>
<protein>
    <recommendedName>
        <fullName evidence="2">Ubiquitin-like domain-containing protein</fullName>
    </recommendedName>
</protein>
<feature type="compositionally biased region" description="Low complexity" evidence="1">
    <location>
        <begin position="386"/>
        <end position="397"/>
    </location>
</feature>
<evidence type="ECO:0000313" key="3">
    <source>
        <dbReference type="EMBL" id="CAF0872027.1"/>
    </source>
</evidence>
<sequence length="397" mass="46278">MSNIKKQSHSNRLSYNINASEKAIYRIQSQTNEERSKFIIDTFIDSFKDGIRDNPDAFRTRFRKMAATSFNFYRGSAVLFYQDLKIDKDPFILKHNAAGQIFIHGDLHAENFGTYLDSNGILNFDVNDFDESYIGPFTWDVKRLCASINLLCYSKGFSDDDIQKILTVCIEEYLKQINIFCKQSKDHFALTLKNTSGKIKKLLNETRIKSHIEHLNKMTFIEDYNRKFIRSKYILNVDNILYEKLINSFQQYIETIPDNKKYWNQNFNNKELTYKIKDIVQCLTPEQVIAFTMFSSAEHRSTDQVSLTVVRKSDGQSVTFVLNEKTRIHDLKHELKRRLKPRFDRGCRLIFRNQVLKGKHTLKHYGIKKGVNDQAISMDDTKDSKSSSSSSSSSDSE</sequence>
<evidence type="ECO:0000259" key="2">
    <source>
        <dbReference type="PROSITE" id="PS50053"/>
    </source>
</evidence>
<accession>A0A813XKU9</accession>
<dbReference type="InterPro" id="IPR000626">
    <property type="entry name" value="Ubiquitin-like_dom"/>
</dbReference>
<name>A0A813XKU9_9BILA</name>
<dbReference type="InterPro" id="IPR029071">
    <property type="entry name" value="Ubiquitin-like_domsf"/>
</dbReference>
<dbReference type="Proteomes" id="UP000663854">
    <property type="component" value="Unassembled WGS sequence"/>
</dbReference>
<dbReference type="PANTHER" id="PTHR39441:SF1">
    <property type="entry name" value="DUF2252 DOMAIN-CONTAINING PROTEIN"/>
    <property type="match status" value="1"/>
</dbReference>
<dbReference type="InterPro" id="IPR022617">
    <property type="entry name" value="Rad60/SUMO-like_dom"/>
</dbReference>
<dbReference type="Gene3D" id="3.10.20.90">
    <property type="entry name" value="Phosphatidylinositol 3-kinase Catalytic Subunit, Chain A, domain 1"/>
    <property type="match status" value="1"/>
</dbReference>
<dbReference type="CDD" id="cd17039">
    <property type="entry name" value="Ubl_ubiquitin_like"/>
    <property type="match status" value="1"/>
</dbReference>
<organism evidence="3 4">
    <name type="scientific">Rotaria sordida</name>
    <dbReference type="NCBI Taxonomy" id="392033"/>
    <lineage>
        <taxon>Eukaryota</taxon>
        <taxon>Metazoa</taxon>
        <taxon>Spiralia</taxon>
        <taxon>Gnathifera</taxon>
        <taxon>Rotifera</taxon>
        <taxon>Eurotatoria</taxon>
        <taxon>Bdelloidea</taxon>
        <taxon>Philodinida</taxon>
        <taxon>Philodinidae</taxon>
        <taxon>Rotaria</taxon>
    </lineage>
</organism>
<comment type="caution">
    <text evidence="3">The sequence shown here is derived from an EMBL/GenBank/DDBJ whole genome shotgun (WGS) entry which is preliminary data.</text>
</comment>
<reference evidence="3" key="1">
    <citation type="submission" date="2021-02" db="EMBL/GenBank/DDBJ databases">
        <authorList>
            <person name="Nowell W R."/>
        </authorList>
    </citation>
    <scope>NUCLEOTIDE SEQUENCE</scope>
</reference>
<dbReference type="InterPro" id="IPR011009">
    <property type="entry name" value="Kinase-like_dom_sf"/>
</dbReference>
<dbReference type="SUPFAM" id="SSF56112">
    <property type="entry name" value="Protein kinase-like (PK-like)"/>
    <property type="match status" value="1"/>
</dbReference>